<keyword evidence="3" id="KW-1185">Reference proteome</keyword>
<keyword evidence="1" id="KW-0812">Transmembrane</keyword>
<evidence type="ECO:0000313" key="3">
    <source>
        <dbReference type="Proteomes" id="UP001597497"/>
    </source>
</evidence>
<dbReference type="InterPro" id="IPR024563">
    <property type="entry name" value="YqhR"/>
</dbReference>
<organism evidence="2 3">
    <name type="scientific">Marinicrinis sediminis</name>
    <dbReference type="NCBI Taxonomy" id="1652465"/>
    <lineage>
        <taxon>Bacteria</taxon>
        <taxon>Bacillati</taxon>
        <taxon>Bacillota</taxon>
        <taxon>Bacilli</taxon>
        <taxon>Bacillales</taxon>
        <taxon>Paenibacillaceae</taxon>
    </lineage>
</organism>
<comment type="caution">
    <text evidence="2">The sequence shown here is derived from an EMBL/GenBank/DDBJ whole genome shotgun (WGS) entry which is preliminary data.</text>
</comment>
<reference evidence="3" key="1">
    <citation type="journal article" date="2019" name="Int. J. Syst. Evol. Microbiol.">
        <title>The Global Catalogue of Microorganisms (GCM) 10K type strain sequencing project: providing services to taxonomists for standard genome sequencing and annotation.</title>
        <authorList>
            <consortium name="The Broad Institute Genomics Platform"/>
            <consortium name="The Broad Institute Genome Sequencing Center for Infectious Disease"/>
            <person name="Wu L."/>
            <person name="Ma J."/>
        </authorList>
    </citation>
    <scope>NUCLEOTIDE SEQUENCE [LARGE SCALE GENOMIC DNA]</scope>
    <source>
        <strain evidence="3">KCTC 33676</strain>
    </source>
</reference>
<sequence length="175" mass="19848">MKKEKGGIKMETSQVSQTVHSTNRWFYAIHIGFFAGLIWGLMRVIAYFFKLTSLVPGYLIEPFYTHTFLESPAGQVLGTIYFTLFSIMASLLYGLLFYKLRGAWYGLAYGLLWWSVIFLLAGPALGLTAPAYRLDLDTALTEGALYVMWGVFIGFSISFEFTDERKREPVSKESS</sequence>
<keyword evidence="1" id="KW-0472">Membrane</keyword>
<proteinExistence type="predicted"/>
<name>A0ABW5REC5_9BACL</name>
<dbReference type="Pfam" id="PF11085">
    <property type="entry name" value="YqhR"/>
    <property type="match status" value="1"/>
</dbReference>
<evidence type="ECO:0000256" key="1">
    <source>
        <dbReference type="SAM" id="Phobius"/>
    </source>
</evidence>
<feature type="transmembrane region" description="Helical" evidence="1">
    <location>
        <begin position="110"/>
        <end position="132"/>
    </location>
</feature>
<gene>
    <name evidence="2" type="ORF">ACFSUC_14370</name>
</gene>
<keyword evidence="1" id="KW-1133">Transmembrane helix</keyword>
<protein>
    <submittedName>
        <fullName evidence="2">YqhR family membrane protein</fullName>
    </submittedName>
</protein>
<feature type="transmembrane region" description="Helical" evidence="1">
    <location>
        <begin position="79"/>
        <end position="98"/>
    </location>
</feature>
<feature type="transmembrane region" description="Helical" evidence="1">
    <location>
        <begin position="144"/>
        <end position="162"/>
    </location>
</feature>
<dbReference type="Proteomes" id="UP001597497">
    <property type="component" value="Unassembled WGS sequence"/>
</dbReference>
<accession>A0ABW5REC5</accession>
<dbReference type="RefSeq" id="WP_379930312.1">
    <property type="nucleotide sequence ID" value="NZ_JBHUMM010000043.1"/>
</dbReference>
<feature type="transmembrane region" description="Helical" evidence="1">
    <location>
        <begin position="25"/>
        <end position="49"/>
    </location>
</feature>
<dbReference type="EMBL" id="JBHUMM010000043">
    <property type="protein sequence ID" value="MFD2672749.1"/>
    <property type="molecule type" value="Genomic_DNA"/>
</dbReference>
<evidence type="ECO:0000313" key="2">
    <source>
        <dbReference type="EMBL" id="MFD2672749.1"/>
    </source>
</evidence>